<dbReference type="Proteomes" id="UP000245768">
    <property type="component" value="Unassembled WGS sequence"/>
</dbReference>
<dbReference type="FunFam" id="2.40.50.100:FF:000010">
    <property type="entry name" value="Acetyltransferase component of pyruvate dehydrogenase complex"/>
    <property type="match status" value="1"/>
</dbReference>
<dbReference type="RefSeq" id="XP_025378743.1">
    <property type="nucleotide sequence ID" value="XM_025524800.1"/>
</dbReference>
<feature type="domain" description="Peripheral subunit-binding (PSBD)" evidence="6">
    <location>
        <begin position="165"/>
        <end position="205"/>
    </location>
</feature>
<evidence type="ECO:0000256" key="3">
    <source>
        <dbReference type="ARBA" id="ARBA00022946"/>
    </source>
</evidence>
<feature type="compositionally biased region" description="Low complexity" evidence="4">
    <location>
        <begin position="264"/>
        <end position="279"/>
    </location>
</feature>
<dbReference type="SUPFAM" id="SSF51230">
    <property type="entry name" value="Single hybrid motif"/>
    <property type="match status" value="1"/>
</dbReference>
<dbReference type="SUPFAM" id="SSF47005">
    <property type="entry name" value="Peripheral subunit-binding domain of 2-oxo acid dehydrogenase complex"/>
    <property type="match status" value="1"/>
</dbReference>
<evidence type="ECO:0000259" key="5">
    <source>
        <dbReference type="PROSITE" id="PS50968"/>
    </source>
</evidence>
<organism evidence="7 8">
    <name type="scientific">Acaromyces ingoldii</name>
    <dbReference type="NCBI Taxonomy" id="215250"/>
    <lineage>
        <taxon>Eukaryota</taxon>
        <taxon>Fungi</taxon>
        <taxon>Dikarya</taxon>
        <taxon>Basidiomycota</taxon>
        <taxon>Ustilaginomycotina</taxon>
        <taxon>Exobasidiomycetes</taxon>
        <taxon>Exobasidiales</taxon>
        <taxon>Cryptobasidiaceae</taxon>
        <taxon>Acaromyces</taxon>
    </lineage>
</organism>
<dbReference type="PROSITE" id="PS51826">
    <property type="entry name" value="PSBD"/>
    <property type="match status" value="1"/>
</dbReference>
<evidence type="ECO:0000256" key="4">
    <source>
        <dbReference type="SAM" id="MobiDB-lite"/>
    </source>
</evidence>
<dbReference type="EMBL" id="KZ819635">
    <property type="protein sequence ID" value="PWN91545.1"/>
    <property type="molecule type" value="Genomic_DNA"/>
</dbReference>
<evidence type="ECO:0000313" key="8">
    <source>
        <dbReference type="Proteomes" id="UP000245768"/>
    </source>
</evidence>
<evidence type="ECO:0000256" key="1">
    <source>
        <dbReference type="ARBA" id="ARBA00007317"/>
    </source>
</evidence>
<comment type="similarity">
    <text evidence="1">Belongs to the 2-oxoacid dehydrogenase family.</text>
</comment>
<evidence type="ECO:0000313" key="7">
    <source>
        <dbReference type="EMBL" id="PWN91545.1"/>
    </source>
</evidence>
<dbReference type="Pfam" id="PF00364">
    <property type="entry name" value="Biotin_lipoyl"/>
    <property type="match status" value="1"/>
</dbReference>
<feature type="domain" description="Lipoyl-binding" evidence="5">
    <location>
        <begin position="30"/>
        <end position="106"/>
    </location>
</feature>
<accession>A0A316YUZ4</accession>
<feature type="compositionally biased region" description="Polar residues" evidence="4">
    <location>
        <begin position="142"/>
        <end position="157"/>
    </location>
</feature>
<dbReference type="InterPro" id="IPR004167">
    <property type="entry name" value="PSBD"/>
</dbReference>
<dbReference type="PANTHER" id="PTHR23151">
    <property type="entry name" value="DIHYDROLIPOAMIDE ACETYL/SUCCINYL-TRANSFERASE-RELATED"/>
    <property type="match status" value="1"/>
</dbReference>
<evidence type="ECO:0000259" key="6">
    <source>
        <dbReference type="PROSITE" id="PS51826"/>
    </source>
</evidence>
<dbReference type="PROSITE" id="PS50968">
    <property type="entry name" value="BIOTINYL_LIPOYL"/>
    <property type="match status" value="1"/>
</dbReference>
<dbReference type="AlphaFoldDB" id="A0A316YUZ4"/>
<sequence length="317" mass="32709">MVSIMARGALRCAAPSAVRALHSSTSRAAITKFAMPAMSPTMTEGGLATWKVKDGQSFSAGDVLLEIETDKATMDVEAQDDGIMAKIVVQEGEKGVPVGKTIAMLAEEGDDISNVEVPADNSESAPSPGKEQIEQPKADSQAPPTSQSPGNTVQSAEHSPKLSTPMLPSVTRLLIENHVSQADAEKIKGTGMRGMLTKGDVLAFLGKASSPTGSFKEVHQSVADLGAPTKGAGGSGSGAKQEKKSEPLTAGSIRSLIMGGLADSSRSARSRTAAPSPKSTGRSAFDELLDDYQFAKKQPPKSSSGNAARNDGFAGLL</sequence>
<feature type="region of interest" description="Disordered" evidence="4">
    <location>
        <begin position="115"/>
        <end position="164"/>
    </location>
</feature>
<keyword evidence="2" id="KW-0450">Lipoyl</keyword>
<protein>
    <submittedName>
        <fullName evidence="7">Single hybrid motif-containing protein</fullName>
    </submittedName>
</protein>
<dbReference type="GO" id="GO:0006086">
    <property type="term" value="P:pyruvate decarboxylation to acetyl-CoA"/>
    <property type="evidence" value="ECO:0007669"/>
    <property type="project" value="InterPro"/>
</dbReference>
<keyword evidence="3" id="KW-0809">Transit peptide</keyword>
<dbReference type="STRING" id="215250.A0A316YUZ4"/>
<dbReference type="InterPro" id="IPR003016">
    <property type="entry name" value="2-oxoA_DH_lipoyl-BS"/>
</dbReference>
<dbReference type="OrthoDB" id="537444at2759"/>
<gene>
    <name evidence="7" type="ORF">FA10DRAFT_300146</name>
</gene>
<dbReference type="PROSITE" id="PS00189">
    <property type="entry name" value="LIPOYL"/>
    <property type="match status" value="1"/>
</dbReference>
<dbReference type="InParanoid" id="A0A316YUZ4"/>
<feature type="region of interest" description="Disordered" evidence="4">
    <location>
        <begin position="224"/>
        <end position="317"/>
    </location>
</feature>
<reference evidence="7 8" key="1">
    <citation type="journal article" date="2018" name="Mol. Biol. Evol.">
        <title>Broad Genomic Sampling Reveals a Smut Pathogenic Ancestry of the Fungal Clade Ustilaginomycotina.</title>
        <authorList>
            <person name="Kijpornyongpan T."/>
            <person name="Mondo S.J."/>
            <person name="Barry K."/>
            <person name="Sandor L."/>
            <person name="Lee J."/>
            <person name="Lipzen A."/>
            <person name="Pangilinan J."/>
            <person name="LaButti K."/>
            <person name="Hainaut M."/>
            <person name="Henrissat B."/>
            <person name="Grigoriev I.V."/>
            <person name="Spatafora J.W."/>
            <person name="Aime M.C."/>
        </authorList>
    </citation>
    <scope>NUCLEOTIDE SEQUENCE [LARGE SCALE GENOMIC DNA]</scope>
    <source>
        <strain evidence="7 8">MCA 4198</strain>
    </source>
</reference>
<dbReference type="Gene3D" id="4.10.320.10">
    <property type="entry name" value="E3-binding domain"/>
    <property type="match status" value="1"/>
</dbReference>
<keyword evidence="8" id="KW-1185">Reference proteome</keyword>
<name>A0A316YUZ4_9BASI</name>
<dbReference type="InterPro" id="IPR036625">
    <property type="entry name" value="E3-bd_dom_sf"/>
</dbReference>
<dbReference type="CDD" id="cd06849">
    <property type="entry name" value="lipoyl_domain"/>
    <property type="match status" value="1"/>
</dbReference>
<dbReference type="GO" id="GO:0045254">
    <property type="term" value="C:pyruvate dehydrogenase complex"/>
    <property type="evidence" value="ECO:0007669"/>
    <property type="project" value="InterPro"/>
</dbReference>
<proteinExistence type="inferred from homology"/>
<dbReference type="GO" id="GO:0004742">
    <property type="term" value="F:dihydrolipoyllysine-residue acetyltransferase activity"/>
    <property type="evidence" value="ECO:0007669"/>
    <property type="project" value="TreeGrafter"/>
</dbReference>
<dbReference type="InterPro" id="IPR011053">
    <property type="entry name" value="Single_hybrid_motif"/>
</dbReference>
<dbReference type="PANTHER" id="PTHR23151:SF82">
    <property type="entry name" value="PYRUVATE DEHYDROGENASE COMPLEX PROTEIN X COMPONENT, MITOCHONDRIAL"/>
    <property type="match status" value="1"/>
</dbReference>
<dbReference type="InterPro" id="IPR000089">
    <property type="entry name" value="Biotin_lipoyl"/>
</dbReference>
<dbReference type="InterPro" id="IPR045257">
    <property type="entry name" value="E2/Pdx1"/>
</dbReference>
<dbReference type="GeneID" id="37046716"/>
<dbReference type="Gene3D" id="2.40.50.100">
    <property type="match status" value="1"/>
</dbReference>
<evidence type="ECO:0000256" key="2">
    <source>
        <dbReference type="ARBA" id="ARBA00022823"/>
    </source>
</evidence>